<dbReference type="OrthoDB" id="5490958at2"/>
<dbReference type="InterPro" id="IPR036097">
    <property type="entry name" value="HisK_dim/P_sf"/>
</dbReference>
<dbReference type="SUPFAM" id="SSF55781">
    <property type="entry name" value="GAF domain-like"/>
    <property type="match status" value="1"/>
</dbReference>
<feature type="domain" description="Histidine kinase" evidence="4">
    <location>
        <begin position="201"/>
        <end position="414"/>
    </location>
</feature>
<dbReference type="SUPFAM" id="SSF55874">
    <property type="entry name" value="ATPase domain of HSP90 chaperone/DNA topoisomerase II/histidine kinase"/>
    <property type="match status" value="1"/>
</dbReference>
<dbReference type="SUPFAM" id="SSF47384">
    <property type="entry name" value="Homodimeric domain of signal transducing histidine kinase"/>
    <property type="match status" value="1"/>
</dbReference>
<dbReference type="EMBL" id="JEMA01000579">
    <property type="protein sequence ID" value="KYF68320.1"/>
    <property type="molecule type" value="Genomic_DNA"/>
</dbReference>
<dbReference type="AlphaFoldDB" id="A0A150QK43"/>
<evidence type="ECO:0000313" key="5">
    <source>
        <dbReference type="EMBL" id="KYF68320.1"/>
    </source>
</evidence>
<dbReference type="Gene3D" id="3.30.450.40">
    <property type="match status" value="1"/>
</dbReference>
<dbReference type="InterPro" id="IPR003661">
    <property type="entry name" value="HisK_dim/P_dom"/>
</dbReference>
<accession>A0A150QK43</accession>
<dbReference type="InterPro" id="IPR029016">
    <property type="entry name" value="GAF-like_dom_sf"/>
</dbReference>
<dbReference type="PANTHER" id="PTHR43547">
    <property type="entry name" value="TWO-COMPONENT HISTIDINE KINASE"/>
    <property type="match status" value="1"/>
</dbReference>
<dbReference type="Gene3D" id="3.30.565.10">
    <property type="entry name" value="Histidine kinase-like ATPase, C-terminal domain"/>
    <property type="match status" value="1"/>
</dbReference>
<keyword evidence="5" id="KW-0418">Kinase</keyword>
<evidence type="ECO:0000256" key="2">
    <source>
        <dbReference type="ARBA" id="ARBA00012438"/>
    </source>
</evidence>
<dbReference type="SMART" id="SM00387">
    <property type="entry name" value="HATPase_c"/>
    <property type="match status" value="1"/>
</dbReference>
<dbReference type="Pfam" id="PF02518">
    <property type="entry name" value="HATPase_c"/>
    <property type="match status" value="1"/>
</dbReference>
<dbReference type="SMART" id="SM00388">
    <property type="entry name" value="HisKA"/>
    <property type="match status" value="1"/>
</dbReference>
<gene>
    <name evidence="5" type="ORF">BE15_29655</name>
</gene>
<keyword evidence="3" id="KW-0597">Phosphoprotein</keyword>
<reference evidence="5 6" key="1">
    <citation type="submission" date="2014-02" db="EMBL/GenBank/DDBJ databases">
        <title>The small core and large imbalanced accessory genome model reveals a collaborative survival strategy of Sorangium cellulosum strains in nature.</title>
        <authorList>
            <person name="Han K."/>
            <person name="Peng R."/>
            <person name="Blom J."/>
            <person name="Li Y.-Z."/>
        </authorList>
    </citation>
    <scope>NUCLEOTIDE SEQUENCE [LARGE SCALE GENOMIC DNA]</scope>
    <source>
        <strain evidence="5 6">So0008-312</strain>
    </source>
</reference>
<organism evidence="5 6">
    <name type="scientific">Sorangium cellulosum</name>
    <name type="common">Polyangium cellulosum</name>
    <dbReference type="NCBI Taxonomy" id="56"/>
    <lineage>
        <taxon>Bacteria</taxon>
        <taxon>Pseudomonadati</taxon>
        <taxon>Myxococcota</taxon>
        <taxon>Polyangia</taxon>
        <taxon>Polyangiales</taxon>
        <taxon>Polyangiaceae</taxon>
        <taxon>Sorangium</taxon>
    </lineage>
</organism>
<evidence type="ECO:0000259" key="4">
    <source>
        <dbReference type="PROSITE" id="PS50109"/>
    </source>
</evidence>
<evidence type="ECO:0000313" key="6">
    <source>
        <dbReference type="Proteomes" id="UP000075260"/>
    </source>
</evidence>
<dbReference type="PROSITE" id="PS50109">
    <property type="entry name" value="HIS_KIN"/>
    <property type="match status" value="1"/>
</dbReference>
<dbReference type="GO" id="GO:0000155">
    <property type="term" value="F:phosphorelay sensor kinase activity"/>
    <property type="evidence" value="ECO:0007669"/>
    <property type="project" value="InterPro"/>
</dbReference>
<dbReference type="Proteomes" id="UP000075260">
    <property type="component" value="Unassembled WGS sequence"/>
</dbReference>
<name>A0A150QK43_SORCE</name>
<dbReference type="Pfam" id="PF01590">
    <property type="entry name" value="GAF"/>
    <property type="match status" value="1"/>
</dbReference>
<evidence type="ECO:0000256" key="1">
    <source>
        <dbReference type="ARBA" id="ARBA00000085"/>
    </source>
</evidence>
<protein>
    <recommendedName>
        <fullName evidence="2">histidine kinase</fullName>
        <ecNumber evidence="2">2.7.13.3</ecNumber>
    </recommendedName>
</protein>
<dbReference type="SMART" id="SM00065">
    <property type="entry name" value="GAF"/>
    <property type="match status" value="1"/>
</dbReference>
<dbReference type="PRINTS" id="PR00344">
    <property type="entry name" value="BCTRLSENSOR"/>
</dbReference>
<dbReference type="Gene3D" id="1.10.287.130">
    <property type="match status" value="1"/>
</dbReference>
<comment type="catalytic activity">
    <reaction evidence="1">
        <text>ATP + protein L-histidine = ADP + protein N-phospho-L-histidine.</text>
        <dbReference type="EC" id="2.7.13.3"/>
    </reaction>
</comment>
<dbReference type="InterPro" id="IPR036890">
    <property type="entry name" value="HATPase_C_sf"/>
</dbReference>
<dbReference type="Pfam" id="PF00512">
    <property type="entry name" value="HisKA"/>
    <property type="match status" value="1"/>
</dbReference>
<keyword evidence="5" id="KW-0808">Transferase</keyword>
<dbReference type="InterPro" id="IPR005467">
    <property type="entry name" value="His_kinase_dom"/>
</dbReference>
<dbReference type="InterPro" id="IPR003018">
    <property type="entry name" value="GAF"/>
</dbReference>
<sequence>MSGMEASLKEGSPKEGRLMATLERLLELPAADLRQSLNQASELLASALDADKIDIFLFDPGRKTLRALGTSNTPLGRLQRSLGLDTHPVANGGSIADVFKTGDPHVTGHADQVPGELPGVVNELGVRSHIAVALVVDGERRGAISAQSAKPAFFSDDDLRFLVAVSHWIGALTHRAELVEQVTTAALAQGRRQAAEELITVLAHDLRNYLAPLMTRLELLHRRAELDGRADDLRDLDRTTSSIERLGQLVSDLLDVGRLEQGLFEIAPASMDLAALARDTAQALGTPSVDVRVEGPAELTVVADRARLRQALENLVSNAIKHSPAGKWVLIKLTSELITGEEYVHVDVIDHGAGVPPELLPRIFDRFVTGGSAPGVGLGLYLASRIAAAHGATLTVNSPPDGGATFRLSLPASGPSDLRGGA</sequence>
<dbReference type="InterPro" id="IPR003594">
    <property type="entry name" value="HATPase_dom"/>
</dbReference>
<dbReference type="InterPro" id="IPR004358">
    <property type="entry name" value="Sig_transdc_His_kin-like_C"/>
</dbReference>
<comment type="caution">
    <text evidence="5">The sequence shown here is derived from an EMBL/GenBank/DDBJ whole genome shotgun (WGS) entry which is preliminary data.</text>
</comment>
<dbReference type="PANTHER" id="PTHR43547:SF2">
    <property type="entry name" value="HYBRID SIGNAL TRANSDUCTION HISTIDINE KINASE C"/>
    <property type="match status" value="1"/>
</dbReference>
<evidence type="ECO:0000256" key="3">
    <source>
        <dbReference type="ARBA" id="ARBA00022553"/>
    </source>
</evidence>
<dbReference type="CDD" id="cd00082">
    <property type="entry name" value="HisKA"/>
    <property type="match status" value="1"/>
</dbReference>
<proteinExistence type="predicted"/>
<dbReference type="EC" id="2.7.13.3" evidence="2"/>